<organism evidence="3 4">
    <name type="scientific">Paramecium tetraurelia</name>
    <dbReference type="NCBI Taxonomy" id="5888"/>
    <lineage>
        <taxon>Eukaryota</taxon>
        <taxon>Sar</taxon>
        <taxon>Alveolata</taxon>
        <taxon>Ciliophora</taxon>
        <taxon>Intramacronucleata</taxon>
        <taxon>Oligohymenophorea</taxon>
        <taxon>Peniculida</taxon>
        <taxon>Parameciidae</taxon>
        <taxon>Paramecium</taxon>
    </lineage>
</organism>
<sequence>MNNVQIVLFVFLTAKTIVQIIHQQKAEVLIFQWFTLLFIQQIFDLLGFFNFFYWVCLIAQLTFAFLKFEHLNYCAVYLQNIQIDNVLTEMRYQMSYILVTTTSKIFKLVFVKILQSIDNQQLNDERQSRLQQQLLDVSQFIEIETQNRCNKSQLNYTQFMDQTLNLNYTVIEKSDDLPSQQNRENIEILKELNVTTKKVEQAKPQINFQPIALQVQPKKPLQEQLKQSLQIQSTIQNQITNQNSNIIQNQNNVQKQNSIQKSKSPEQMKSSRASTDLNSLRKTLDLLQTDEKISQRIVVEALQEKVQESKANPSKDELFQKMQKCKEKILQQQKQNSNFYE</sequence>
<gene>
    <name evidence="3" type="ORF">GSPATT00013794001</name>
</gene>
<proteinExistence type="predicted"/>
<keyword evidence="4" id="KW-1185">Reference proteome</keyword>
<protein>
    <recommendedName>
        <fullName evidence="5">Transmembrane protein</fullName>
    </recommendedName>
</protein>
<evidence type="ECO:0008006" key="5">
    <source>
        <dbReference type="Google" id="ProtNLM"/>
    </source>
</evidence>
<evidence type="ECO:0000313" key="4">
    <source>
        <dbReference type="Proteomes" id="UP000000600"/>
    </source>
</evidence>
<dbReference type="OMA" id="YCAVYLQ"/>
<dbReference type="EMBL" id="CT868307">
    <property type="protein sequence ID" value="CAK78364.1"/>
    <property type="molecule type" value="Genomic_DNA"/>
</dbReference>
<keyword evidence="2" id="KW-0472">Membrane</keyword>
<evidence type="ECO:0000313" key="3">
    <source>
        <dbReference type="EMBL" id="CAK78364.1"/>
    </source>
</evidence>
<reference evidence="3 4" key="1">
    <citation type="journal article" date="2006" name="Nature">
        <title>Global trends of whole-genome duplications revealed by the ciliate Paramecium tetraurelia.</title>
        <authorList>
            <consortium name="Genoscope"/>
            <person name="Aury J.-M."/>
            <person name="Jaillon O."/>
            <person name="Duret L."/>
            <person name="Noel B."/>
            <person name="Jubin C."/>
            <person name="Porcel B.M."/>
            <person name="Segurens B."/>
            <person name="Daubin V."/>
            <person name="Anthouard V."/>
            <person name="Aiach N."/>
            <person name="Arnaiz O."/>
            <person name="Billaut A."/>
            <person name="Beisson J."/>
            <person name="Blanc I."/>
            <person name="Bouhouche K."/>
            <person name="Camara F."/>
            <person name="Duharcourt S."/>
            <person name="Guigo R."/>
            <person name="Gogendeau D."/>
            <person name="Katinka M."/>
            <person name="Keller A.-M."/>
            <person name="Kissmehl R."/>
            <person name="Klotz C."/>
            <person name="Koll F."/>
            <person name="Le Moue A."/>
            <person name="Lepere C."/>
            <person name="Malinsky S."/>
            <person name="Nowacki M."/>
            <person name="Nowak J.K."/>
            <person name="Plattner H."/>
            <person name="Poulain J."/>
            <person name="Ruiz F."/>
            <person name="Serrano V."/>
            <person name="Zagulski M."/>
            <person name="Dessen P."/>
            <person name="Betermier M."/>
            <person name="Weissenbach J."/>
            <person name="Scarpelli C."/>
            <person name="Schachter V."/>
            <person name="Sperling L."/>
            <person name="Meyer E."/>
            <person name="Cohen J."/>
            <person name="Wincker P."/>
        </authorList>
    </citation>
    <scope>NUCLEOTIDE SEQUENCE [LARGE SCALE GENOMIC DNA]</scope>
    <source>
        <strain evidence="3 4">Stock d4-2</strain>
    </source>
</reference>
<dbReference type="RefSeq" id="XP_001445761.1">
    <property type="nucleotide sequence ID" value="XM_001445724.1"/>
</dbReference>
<keyword evidence="2" id="KW-1133">Transmembrane helix</keyword>
<dbReference type="AlphaFoldDB" id="A0D5P7"/>
<name>A0D5P7_PARTE</name>
<dbReference type="InParanoid" id="A0D5P7"/>
<feature type="transmembrane region" description="Helical" evidence="2">
    <location>
        <begin position="34"/>
        <end position="55"/>
    </location>
</feature>
<accession>A0D5P7</accession>
<dbReference type="GeneID" id="5031545"/>
<dbReference type="Proteomes" id="UP000000600">
    <property type="component" value="Unassembled WGS sequence"/>
</dbReference>
<feature type="compositionally biased region" description="Polar residues" evidence="1">
    <location>
        <begin position="265"/>
        <end position="277"/>
    </location>
</feature>
<keyword evidence="2" id="KW-0812">Transmembrane</keyword>
<feature type="region of interest" description="Disordered" evidence="1">
    <location>
        <begin position="252"/>
        <end position="277"/>
    </location>
</feature>
<dbReference type="KEGG" id="ptm:GSPATT00013794001"/>
<feature type="compositionally biased region" description="Low complexity" evidence="1">
    <location>
        <begin position="252"/>
        <end position="262"/>
    </location>
</feature>
<dbReference type="HOGENOM" id="CLU_814982_0_0_1"/>
<evidence type="ECO:0000256" key="2">
    <source>
        <dbReference type="SAM" id="Phobius"/>
    </source>
</evidence>
<dbReference type="OrthoDB" id="306945at2759"/>
<feature type="transmembrane region" description="Helical" evidence="2">
    <location>
        <begin position="6"/>
        <end position="22"/>
    </location>
</feature>
<evidence type="ECO:0000256" key="1">
    <source>
        <dbReference type="SAM" id="MobiDB-lite"/>
    </source>
</evidence>